<reference evidence="3 4" key="1">
    <citation type="submission" date="2023-11" db="EMBL/GenBank/DDBJ databases">
        <title>Halocaridina rubra genome assembly.</title>
        <authorList>
            <person name="Smith C."/>
        </authorList>
    </citation>
    <scope>NUCLEOTIDE SEQUENCE [LARGE SCALE GENOMIC DNA]</scope>
    <source>
        <strain evidence="3">EP-1</strain>
        <tissue evidence="3">Whole</tissue>
    </source>
</reference>
<proteinExistence type="predicted"/>
<dbReference type="AlphaFoldDB" id="A0AAN8X040"/>
<protein>
    <recommendedName>
        <fullName evidence="5">Apple domain-containing protein</fullName>
    </recommendedName>
</protein>
<evidence type="ECO:0000313" key="4">
    <source>
        <dbReference type="Proteomes" id="UP001381693"/>
    </source>
</evidence>
<feature type="signal peptide" evidence="2">
    <location>
        <begin position="1"/>
        <end position="19"/>
    </location>
</feature>
<evidence type="ECO:0000256" key="1">
    <source>
        <dbReference type="SAM" id="MobiDB-lite"/>
    </source>
</evidence>
<accession>A0AAN8X040</accession>
<dbReference type="EMBL" id="JAXCGZ010011345">
    <property type="protein sequence ID" value="KAK7075207.1"/>
    <property type="molecule type" value="Genomic_DNA"/>
</dbReference>
<comment type="caution">
    <text evidence="3">The sequence shown here is derived from an EMBL/GenBank/DDBJ whole genome shotgun (WGS) entry which is preliminary data.</text>
</comment>
<evidence type="ECO:0000313" key="3">
    <source>
        <dbReference type="EMBL" id="KAK7075207.1"/>
    </source>
</evidence>
<feature type="region of interest" description="Disordered" evidence="1">
    <location>
        <begin position="172"/>
        <end position="199"/>
    </location>
</feature>
<name>A0AAN8X040_HALRR</name>
<evidence type="ECO:0000256" key="2">
    <source>
        <dbReference type="SAM" id="SignalP"/>
    </source>
</evidence>
<sequence length="426" mass="45560">MMISTIALLALSSLSVTHCLIYDITPKKMFLPSASFDTKLVTSRCMCKIRCLVLPQCQAWSLTLDNNELECRLADHTPTSSELVDDDNAILGALNMKPATTTSLASTTTTTLVSTSTMTLAPRTTTTLASPVTKTLAPTTTLAPATTPTLASTTSTTLVPTTTTLASTTTTTLTPTTTANLAPTTTPLAPTTTTPTLASTTTTLTPTTIANLALTTTPLAPTATTTLSSPAMTTLTSTTTRKTTFDPNIYKVKFFKEKVCGDKQGSISTISLNPSDSKRSFPKYSQCFAVDSTYKTDKNNEELVSTGGDGVSPQSCSGNRVLVGFKAYDNFDISTGIFSNEVSSLDNPPYLAGVCQYLEIWTVNTGLCDTVTATTTVWTGAADSNVETEKWDYYFSCQPFYTAVKVTRQLHWDQWQIVSIKCCAVA</sequence>
<keyword evidence="2" id="KW-0732">Signal</keyword>
<feature type="chain" id="PRO_5042972296" description="Apple domain-containing protein" evidence="2">
    <location>
        <begin position="20"/>
        <end position="426"/>
    </location>
</feature>
<organism evidence="3 4">
    <name type="scientific">Halocaridina rubra</name>
    <name type="common">Hawaiian red shrimp</name>
    <dbReference type="NCBI Taxonomy" id="373956"/>
    <lineage>
        <taxon>Eukaryota</taxon>
        <taxon>Metazoa</taxon>
        <taxon>Ecdysozoa</taxon>
        <taxon>Arthropoda</taxon>
        <taxon>Crustacea</taxon>
        <taxon>Multicrustacea</taxon>
        <taxon>Malacostraca</taxon>
        <taxon>Eumalacostraca</taxon>
        <taxon>Eucarida</taxon>
        <taxon>Decapoda</taxon>
        <taxon>Pleocyemata</taxon>
        <taxon>Caridea</taxon>
        <taxon>Atyoidea</taxon>
        <taxon>Atyidae</taxon>
        <taxon>Halocaridina</taxon>
    </lineage>
</organism>
<keyword evidence="4" id="KW-1185">Reference proteome</keyword>
<gene>
    <name evidence="3" type="ORF">SK128_006960</name>
</gene>
<evidence type="ECO:0008006" key="5">
    <source>
        <dbReference type="Google" id="ProtNLM"/>
    </source>
</evidence>
<dbReference type="Proteomes" id="UP001381693">
    <property type="component" value="Unassembled WGS sequence"/>
</dbReference>